<dbReference type="Pfam" id="PF07730">
    <property type="entry name" value="HisKA_3"/>
    <property type="match status" value="1"/>
</dbReference>
<name>A0ABU8P1D3_9CORY</name>
<dbReference type="EC" id="2.7.13.3" evidence="2"/>
<feature type="transmembrane region" description="Helical" evidence="9">
    <location>
        <begin position="106"/>
        <end position="126"/>
    </location>
</feature>
<feature type="transmembrane region" description="Helical" evidence="9">
    <location>
        <begin position="30"/>
        <end position="47"/>
    </location>
</feature>
<evidence type="ECO:0000256" key="5">
    <source>
        <dbReference type="ARBA" id="ARBA00022741"/>
    </source>
</evidence>
<dbReference type="SUPFAM" id="SSF55874">
    <property type="entry name" value="ATPase domain of HSP90 chaperone/DNA topoisomerase II/histidine kinase"/>
    <property type="match status" value="1"/>
</dbReference>
<dbReference type="RefSeq" id="WP_337890689.1">
    <property type="nucleotide sequence ID" value="NZ_JBAHVI010000008.1"/>
</dbReference>
<evidence type="ECO:0000259" key="10">
    <source>
        <dbReference type="Pfam" id="PF07730"/>
    </source>
</evidence>
<dbReference type="InterPro" id="IPR011712">
    <property type="entry name" value="Sig_transdc_His_kin_sub3_dim/P"/>
</dbReference>
<evidence type="ECO:0000256" key="9">
    <source>
        <dbReference type="SAM" id="Phobius"/>
    </source>
</evidence>
<feature type="domain" description="Signal transduction histidine kinase subgroup 3 dimerisation and phosphoacceptor" evidence="10">
    <location>
        <begin position="152"/>
        <end position="217"/>
    </location>
</feature>
<dbReference type="InterPro" id="IPR050482">
    <property type="entry name" value="Sensor_HK_TwoCompSys"/>
</dbReference>
<dbReference type="Proteomes" id="UP001359781">
    <property type="component" value="Unassembled WGS sequence"/>
</dbReference>
<accession>A0ABU8P1D3</accession>
<dbReference type="Gene3D" id="1.20.5.1930">
    <property type="match status" value="1"/>
</dbReference>
<evidence type="ECO:0000313" key="12">
    <source>
        <dbReference type="Proteomes" id="UP001359781"/>
    </source>
</evidence>
<keyword evidence="6 11" id="KW-0418">Kinase</keyword>
<dbReference type="PANTHER" id="PTHR24421:SF10">
    <property type="entry name" value="NITRATE_NITRITE SENSOR PROTEIN NARQ"/>
    <property type="match status" value="1"/>
</dbReference>
<feature type="transmembrane region" description="Helical" evidence="9">
    <location>
        <begin position="6"/>
        <end position="23"/>
    </location>
</feature>
<evidence type="ECO:0000256" key="4">
    <source>
        <dbReference type="ARBA" id="ARBA00022679"/>
    </source>
</evidence>
<keyword evidence="9" id="KW-0812">Transmembrane</keyword>
<dbReference type="CDD" id="cd16917">
    <property type="entry name" value="HATPase_UhpB-NarQ-NarX-like"/>
    <property type="match status" value="1"/>
</dbReference>
<keyword evidence="9" id="KW-0472">Membrane</keyword>
<keyword evidence="3" id="KW-0597">Phosphoprotein</keyword>
<keyword evidence="12" id="KW-1185">Reference proteome</keyword>
<keyword evidence="7" id="KW-0067">ATP-binding</keyword>
<dbReference type="GO" id="GO:0016301">
    <property type="term" value="F:kinase activity"/>
    <property type="evidence" value="ECO:0007669"/>
    <property type="project" value="UniProtKB-KW"/>
</dbReference>
<comment type="catalytic activity">
    <reaction evidence="1">
        <text>ATP + protein L-histidine = ADP + protein N-phospho-L-histidine.</text>
        <dbReference type="EC" id="2.7.13.3"/>
    </reaction>
</comment>
<keyword evidence="5" id="KW-0547">Nucleotide-binding</keyword>
<evidence type="ECO:0000256" key="3">
    <source>
        <dbReference type="ARBA" id="ARBA00022553"/>
    </source>
</evidence>
<dbReference type="Gene3D" id="3.30.565.10">
    <property type="entry name" value="Histidine kinase-like ATPase, C-terminal domain"/>
    <property type="match status" value="1"/>
</dbReference>
<keyword evidence="8" id="KW-0902">Two-component regulatory system</keyword>
<evidence type="ECO:0000256" key="7">
    <source>
        <dbReference type="ARBA" id="ARBA00022840"/>
    </source>
</evidence>
<evidence type="ECO:0000256" key="2">
    <source>
        <dbReference type="ARBA" id="ARBA00012438"/>
    </source>
</evidence>
<keyword evidence="4" id="KW-0808">Transferase</keyword>
<evidence type="ECO:0000256" key="8">
    <source>
        <dbReference type="ARBA" id="ARBA00023012"/>
    </source>
</evidence>
<keyword evidence="9" id="KW-1133">Transmembrane helix</keyword>
<feature type="transmembrane region" description="Helical" evidence="9">
    <location>
        <begin position="77"/>
        <end position="94"/>
    </location>
</feature>
<evidence type="ECO:0000256" key="6">
    <source>
        <dbReference type="ARBA" id="ARBA00022777"/>
    </source>
</evidence>
<proteinExistence type="predicted"/>
<protein>
    <recommendedName>
        <fullName evidence="2">histidine kinase</fullName>
        <ecNumber evidence="2">2.7.13.3</ecNumber>
    </recommendedName>
</protein>
<reference evidence="11 12" key="1">
    <citation type="submission" date="2024-02" db="EMBL/GenBank/DDBJ databases">
        <title>Whole genome sequencing and characterization of Corynebacterium isolated from the ocular surface of dry eye disease sufferers.</title>
        <authorList>
            <person name="Naqvi M."/>
        </authorList>
    </citation>
    <scope>NUCLEOTIDE SEQUENCE [LARGE SCALE GENOMIC DNA]</scope>
    <source>
        <strain evidence="11 12">PCRF</strain>
    </source>
</reference>
<evidence type="ECO:0000256" key="1">
    <source>
        <dbReference type="ARBA" id="ARBA00000085"/>
    </source>
</evidence>
<comment type="caution">
    <text evidence="11">The sequence shown here is derived from an EMBL/GenBank/DDBJ whole genome shotgun (WGS) entry which is preliminary data.</text>
</comment>
<organism evidence="11 12">
    <name type="scientific">Corynebacterium mastitidis</name>
    <dbReference type="NCBI Taxonomy" id="161890"/>
    <lineage>
        <taxon>Bacteria</taxon>
        <taxon>Bacillati</taxon>
        <taxon>Actinomycetota</taxon>
        <taxon>Actinomycetes</taxon>
        <taxon>Mycobacteriales</taxon>
        <taxon>Corynebacteriaceae</taxon>
        <taxon>Corynebacterium</taxon>
    </lineage>
</organism>
<sequence>MSFADGSFFASMMIGVLGLALLIVPRFPDAILVIANLISVTLCWVYYEYSAIYYGYAIIFYMAYLTGERSRKVSAKWWLVIMLVGYSAAALSWMDEVLEGEDVRVILDYIIGACILVDIFILFFWFSGRNKRTVKIQRKILQEKADLAGTLERTRIAREMHDIVVHSLSGVIALADGARYSAAKEPQLAVKTLDTIAQSSREALAQMRGLLSVLREDGQRVTRSVPGVADLSVLVSEARRNGLELTVMGLDNIPEDLPTLTQFIIYRTIQELITNMLKYSSTGTGGIRVEVVSRAITISSRNPEKKNTSESGFGLIGMRERLQSQGGTLEVTRKDGEFLVNARVAW</sequence>
<gene>
    <name evidence="11" type="ORF">V5S96_08540</name>
</gene>
<dbReference type="EMBL" id="JBAHVJ010000008">
    <property type="protein sequence ID" value="MEJ4100400.1"/>
    <property type="molecule type" value="Genomic_DNA"/>
</dbReference>
<dbReference type="PANTHER" id="PTHR24421">
    <property type="entry name" value="NITRATE/NITRITE SENSOR PROTEIN NARX-RELATED"/>
    <property type="match status" value="1"/>
</dbReference>
<dbReference type="InterPro" id="IPR036890">
    <property type="entry name" value="HATPase_C_sf"/>
</dbReference>
<evidence type="ECO:0000313" key="11">
    <source>
        <dbReference type="EMBL" id="MEJ4100400.1"/>
    </source>
</evidence>